<evidence type="ECO:0000256" key="1">
    <source>
        <dbReference type="ARBA" id="ARBA00022490"/>
    </source>
</evidence>
<dbReference type="GO" id="GO:0042866">
    <property type="term" value="P:pyruvate biosynthetic process"/>
    <property type="evidence" value="ECO:0007669"/>
    <property type="project" value="UniProtKB-UniRule"/>
</dbReference>
<dbReference type="HAMAP" id="MF_01632">
    <property type="entry name" value="UbiC"/>
    <property type="match status" value="1"/>
</dbReference>
<comment type="caution">
    <text evidence="6">The sequence shown here is derived from an EMBL/GenBank/DDBJ whole genome shotgun (WGS) entry which is preliminary data.</text>
</comment>
<name>A0A3N0V214_9PROT</name>
<comment type="function">
    <text evidence="5">Removes the pyruvyl group from chorismate, with concomitant aromatization of the ring, to provide 4-hydroxybenzoate (4HB) for the ubiquinone pathway.</text>
</comment>
<organism evidence="6 7">
    <name type="scientific">Pseudomethylobacillus aquaticus</name>
    <dbReference type="NCBI Taxonomy" id="2676064"/>
    <lineage>
        <taxon>Bacteria</taxon>
        <taxon>Pseudomonadati</taxon>
        <taxon>Pseudomonadota</taxon>
        <taxon>Betaproteobacteria</taxon>
        <taxon>Nitrosomonadales</taxon>
        <taxon>Methylophilaceae</taxon>
        <taxon>Pseudomethylobacillus</taxon>
    </lineage>
</organism>
<dbReference type="InterPro" id="IPR007440">
    <property type="entry name" value="Chorismate--pyruvate_lyase"/>
</dbReference>
<gene>
    <name evidence="5" type="primary">ubiC</name>
    <name evidence="6" type="ORF">ED236_03700</name>
</gene>
<keyword evidence="2 5" id="KW-0831">Ubiquinone biosynthesis</keyword>
<dbReference type="PANTHER" id="PTHR38683:SF1">
    <property type="entry name" value="CHORISMATE PYRUVATE-LYASE"/>
    <property type="match status" value="1"/>
</dbReference>
<dbReference type="InterPro" id="IPR028978">
    <property type="entry name" value="Chorismate_lyase_/UTRA_dom_sf"/>
</dbReference>
<dbReference type="Gene3D" id="3.40.1410.10">
    <property type="entry name" value="Chorismate lyase-like"/>
    <property type="match status" value="1"/>
</dbReference>
<feature type="binding site" evidence="5">
    <location>
        <position position="189"/>
    </location>
    <ligand>
        <name>substrate</name>
    </ligand>
</feature>
<feature type="binding site" evidence="5">
    <location>
        <position position="130"/>
    </location>
    <ligand>
        <name>substrate</name>
    </ligand>
</feature>
<comment type="catalytic activity">
    <reaction evidence="5">
        <text>chorismate = 4-hydroxybenzoate + pyruvate</text>
        <dbReference type="Rhea" id="RHEA:16505"/>
        <dbReference type="ChEBI" id="CHEBI:15361"/>
        <dbReference type="ChEBI" id="CHEBI:17879"/>
        <dbReference type="ChEBI" id="CHEBI:29748"/>
        <dbReference type="EC" id="4.1.3.40"/>
    </reaction>
</comment>
<dbReference type="GO" id="GO:0006744">
    <property type="term" value="P:ubiquinone biosynthetic process"/>
    <property type="evidence" value="ECO:0007669"/>
    <property type="project" value="UniProtKB-UniRule"/>
</dbReference>
<dbReference type="GO" id="GO:0005829">
    <property type="term" value="C:cytosol"/>
    <property type="evidence" value="ECO:0007669"/>
    <property type="project" value="TreeGrafter"/>
</dbReference>
<dbReference type="Proteomes" id="UP000275137">
    <property type="component" value="Unassembled WGS sequence"/>
</dbReference>
<keyword evidence="7" id="KW-1185">Reference proteome</keyword>
<keyword evidence="4 5" id="KW-0670">Pyruvate</keyword>
<accession>A0A3N0V214</accession>
<comment type="similarity">
    <text evidence="5">Belongs to the UbiC family.</text>
</comment>
<dbReference type="Pfam" id="PF04345">
    <property type="entry name" value="Chor_lyase"/>
    <property type="match status" value="1"/>
</dbReference>
<feature type="binding site" evidence="5">
    <location>
        <position position="92"/>
    </location>
    <ligand>
        <name>substrate</name>
    </ligand>
</feature>
<evidence type="ECO:0000256" key="3">
    <source>
        <dbReference type="ARBA" id="ARBA00023239"/>
    </source>
</evidence>
<keyword evidence="1 5" id="KW-0963">Cytoplasm</keyword>
<keyword evidence="3 5" id="KW-0456">Lyase</keyword>
<evidence type="ECO:0000256" key="4">
    <source>
        <dbReference type="ARBA" id="ARBA00023317"/>
    </source>
</evidence>
<reference evidence="6 7" key="1">
    <citation type="submission" date="2018-10" db="EMBL/GenBank/DDBJ databases">
        <authorList>
            <person name="Chen W.-M."/>
        </authorList>
    </citation>
    <scope>NUCLEOTIDE SEQUENCE [LARGE SCALE GENOMIC DNA]</scope>
    <source>
        <strain evidence="6 7">H-5</strain>
    </source>
</reference>
<dbReference type="EMBL" id="RJVP01000002">
    <property type="protein sequence ID" value="ROH86820.1"/>
    <property type="molecule type" value="Genomic_DNA"/>
</dbReference>
<evidence type="ECO:0000313" key="7">
    <source>
        <dbReference type="Proteomes" id="UP000275137"/>
    </source>
</evidence>
<dbReference type="EC" id="4.1.3.40" evidence="5"/>
<evidence type="ECO:0000256" key="2">
    <source>
        <dbReference type="ARBA" id="ARBA00022688"/>
    </source>
</evidence>
<proteinExistence type="inferred from homology"/>
<evidence type="ECO:0000256" key="5">
    <source>
        <dbReference type="HAMAP-Rule" id="MF_01632"/>
    </source>
</evidence>
<protein>
    <recommendedName>
        <fullName evidence="5">Probable chorismate pyruvate-lyase</fullName>
        <shortName evidence="5">CL</shortName>
        <shortName evidence="5">CPL</shortName>
        <ecNumber evidence="5">4.1.3.40</ecNumber>
    </recommendedName>
</protein>
<dbReference type="AlphaFoldDB" id="A0A3N0V214"/>
<dbReference type="PANTHER" id="PTHR38683">
    <property type="entry name" value="CHORISMATE PYRUVATE-LYASE"/>
    <property type="match status" value="1"/>
</dbReference>
<comment type="subcellular location">
    <subcellularLocation>
        <location evidence="5">Cytoplasm</location>
    </subcellularLocation>
</comment>
<dbReference type="UniPathway" id="UPA00232"/>
<comment type="caution">
    <text evidence="5">Lacks conserved residue(s) required for the propagation of feature annotation.</text>
</comment>
<comment type="pathway">
    <text evidence="5">Cofactor biosynthesis; ubiquinone biosynthesis.</text>
</comment>
<dbReference type="GO" id="GO:0008813">
    <property type="term" value="F:chorismate lyase activity"/>
    <property type="evidence" value="ECO:0007669"/>
    <property type="project" value="UniProtKB-UniRule"/>
</dbReference>
<evidence type="ECO:0000313" key="6">
    <source>
        <dbReference type="EMBL" id="ROH86820.1"/>
    </source>
</evidence>
<dbReference type="SUPFAM" id="SSF64288">
    <property type="entry name" value="Chorismate lyase-like"/>
    <property type="match status" value="1"/>
</dbReference>
<sequence>MRPSSSKYDPACDNPAVNKLSYLPVGRHGWLKKPLGSLAYRDWLSNEGSLTRRLQLHCRDFSVRGVRLSSARPQRDEAALLQLKPRQHALLREVQLSCDGVICVFAHSVIPHASLRGPWRGLGRLGNRPLGGALFADPRVKRTHLQFKPLHAHHPLFQRASAHLAAPPSSLWARRSVFRLGRARLLVTEVFLPELLY</sequence>